<sequence>MCRFLSSKSSTLPWLRFRLLSTCCVTLYSLATAGLGSGLVPLKYHTCLHRDRLTRWPEIDPWTIGLALALCPVSEQARPMDSRTQVCFLGPSSSAHPRSVSHGGAALHHFFFL</sequence>
<proteinExistence type="predicted"/>
<dbReference type="EMBL" id="KZ819199">
    <property type="protein sequence ID" value="PWY98351.1"/>
    <property type="molecule type" value="Genomic_DNA"/>
</dbReference>
<dbReference type="AlphaFoldDB" id="A0A317XJT8"/>
<reference evidence="1 2" key="1">
    <citation type="journal article" date="2018" name="Mol. Biol. Evol.">
        <title>Broad Genomic Sampling Reveals a Smut Pathogenic Ancestry of the Fungal Clade Ustilaginomycotina.</title>
        <authorList>
            <person name="Kijpornyongpan T."/>
            <person name="Mondo S.J."/>
            <person name="Barry K."/>
            <person name="Sandor L."/>
            <person name="Lee J."/>
            <person name="Lipzen A."/>
            <person name="Pangilinan J."/>
            <person name="LaButti K."/>
            <person name="Hainaut M."/>
            <person name="Henrissat B."/>
            <person name="Grigoriev I.V."/>
            <person name="Spatafora J.W."/>
            <person name="Aime M.C."/>
        </authorList>
    </citation>
    <scope>NUCLEOTIDE SEQUENCE [LARGE SCALE GENOMIC DNA]</scope>
    <source>
        <strain evidence="1 2">MCA 3645</strain>
    </source>
</reference>
<evidence type="ECO:0000313" key="1">
    <source>
        <dbReference type="EMBL" id="PWY98351.1"/>
    </source>
</evidence>
<gene>
    <name evidence="1" type="ORF">BCV70DRAFT_38030</name>
</gene>
<protein>
    <submittedName>
        <fullName evidence="1">Uncharacterized protein</fullName>
    </submittedName>
</protein>
<evidence type="ECO:0000313" key="2">
    <source>
        <dbReference type="Proteomes" id="UP000246740"/>
    </source>
</evidence>
<dbReference type="Proteomes" id="UP000246740">
    <property type="component" value="Unassembled WGS sequence"/>
</dbReference>
<keyword evidence="2" id="KW-1185">Reference proteome</keyword>
<name>A0A317XJT8_9BASI</name>
<dbReference type="InParanoid" id="A0A317XJT8"/>
<accession>A0A317XJT8</accession>
<organism evidence="1 2">
    <name type="scientific">Testicularia cyperi</name>
    <dbReference type="NCBI Taxonomy" id="1882483"/>
    <lineage>
        <taxon>Eukaryota</taxon>
        <taxon>Fungi</taxon>
        <taxon>Dikarya</taxon>
        <taxon>Basidiomycota</taxon>
        <taxon>Ustilaginomycotina</taxon>
        <taxon>Ustilaginomycetes</taxon>
        <taxon>Ustilaginales</taxon>
        <taxon>Anthracoideaceae</taxon>
        <taxon>Testicularia</taxon>
    </lineage>
</organism>